<organism evidence="13 14">
    <name type="scientific">Candidatus Lambdaproteobacteria bacterium RIFOXYD2_FULL_56_26</name>
    <dbReference type="NCBI Taxonomy" id="1817773"/>
    <lineage>
        <taxon>Bacteria</taxon>
        <taxon>Pseudomonadati</taxon>
        <taxon>Pseudomonadota</taxon>
        <taxon>Candidatus Lambdaproteobacteria</taxon>
    </lineage>
</organism>
<keyword evidence="7 9" id="KW-0238">DNA-binding</keyword>
<dbReference type="PRINTS" id="PR00045">
    <property type="entry name" value="SIGMA54FCT"/>
</dbReference>
<evidence type="ECO:0000313" key="14">
    <source>
        <dbReference type="Proteomes" id="UP000177583"/>
    </source>
</evidence>
<dbReference type="PANTHER" id="PTHR32248">
    <property type="entry name" value="RNA POLYMERASE SIGMA-54 FACTOR"/>
    <property type="match status" value="1"/>
</dbReference>
<accession>A0A1F6H3A8</accession>
<dbReference type="Proteomes" id="UP000177583">
    <property type="component" value="Unassembled WGS sequence"/>
</dbReference>
<evidence type="ECO:0000256" key="7">
    <source>
        <dbReference type="ARBA" id="ARBA00023125"/>
    </source>
</evidence>
<evidence type="ECO:0000256" key="2">
    <source>
        <dbReference type="ARBA" id="ARBA00022478"/>
    </source>
</evidence>
<reference evidence="13 14" key="1">
    <citation type="journal article" date="2016" name="Nat. Commun.">
        <title>Thousands of microbial genomes shed light on interconnected biogeochemical processes in an aquifer system.</title>
        <authorList>
            <person name="Anantharaman K."/>
            <person name="Brown C.T."/>
            <person name="Hug L.A."/>
            <person name="Sharon I."/>
            <person name="Castelle C.J."/>
            <person name="Probst A.J."/>
            <person name="Thomas B.C."/>
            <person name="Singh A."/>
            <person name="Wilkins M.J."/>
            <person name="Karaoz U."/>
            <person name="Brodie E.L."/>
            <person name="Williams K.H."/>
            <person name="Hubbard S.S."/>
            <person name="Banfield J.F."/>
        </authorList>
    </citation>
    <scope>NUCLEOTIDE SEQUENCE [LARGE SCALE GENOMIC DNA]</scope>
</reference>
<dbReference type="PROSITE" id="PS00717">
    <property type="entry name" value="SIGMA54_1"/>
    <property type="match status" value="1"/>
</dbReference>
<keyword evidence="2 9" id="KW-0240">DNA-directed RNA polymerase</keyword>
<evidence type="ECO:0000259" key="12">
    <source>
        <dbReference type="Pfam" id="PF04963"/>
    </source>
</evidence>
<comment type="function">
    <text evidence="9">Sigma factors are initiation factors that promote the attachment of RNA polymerase to specific initiation sites and are then released.</text>
</comment>
<evidence type="ECO:0000256" key="6">
    <source>
        <dbReference type="ARBA" id="ARBA00023082"/>
    </source>
</evidence>
<evidence type="ECO:0000256" key="10">
    <source>
        <dbReference type="SAM" id="MobiDB-lite"/>
    </source>
</evidence>
<evidence type="ECO:0000256" key="3">
    <source>
        <dbReference type="ARBA" id="ARBA00022679"/>
    </source>
</evidence>
<dbReference type="GO" id="GO:0000428">
    <property type="term" value="C:DNA-directed RNA polymerase complex"/>
    <property type="evidence" value="ECO:0007669"/>
    <property type="project" value="UniProtKB-KW"/>
</dbReference>
<keyword evidence="6 9" id="KW-0731">Sigma factor</keyword>
<dbReference type="Pfam" id="PF04552">
    <property type="entry name" value="Sigma54_DBD"/>
    <property type="match status" value="1"/>
</dbReference>
<dbReference type="NCBIfam" id="TIGR02395">
    <property type="entry name" value="rpoN_sigma"/>
    <property type="match status" value="1"/>
</dbReference>
<proteinExistence type="inferred from homology"/>
<evidence type="ECO:0000259" key="11">
    <source>
        <dbReference type="Pfam" id="PF04552"/>
    </source>
</evidence>
<feature type="domain" description="RNA polymerase sigma factor 54 core-binding" evidence="12">
    <location>
        <begin position="245"/>
        <end position="371"/>
    </location>
</feature>
<dbReference type="Pfam" id="PF04963">
    <property type="entry name" value="Sigma54_CBD"/>
    <property type="match status" value="2"/>
</dbReference>
<evidence type="ECO:0000256" key="1">
    <source>
        <dbReference type="ARBA" id="ARBA00008798"/>
    </source>
</evidence>
<comment type="caution">
    <text evidence="13">The sequence shown here is derived from an EMBL/GenBank/DDBJ whole genome shotgun (WGS) entry which is preliminary data.</text>
</comment>
<feature type="domain" description="RNA polymerase sigma factor 54 DNA-binding" evidence="11">
    <location>
        <begin position="406"/>
        <end position="564"/>
    </location>
</feature>
<dbReference type="Gene3D" id="1.10.10.1330">
    <property type="entry name" value="RNA polymerase sigma-54 factor, core-binding domain"/>
    <property type="match status" value="1"/>
</dbReference>
<name>A0A1F6H3A8_9PROT</name>
<dbReference type="InterPro" id="IPR038709">
    <property type="entry name" value="RpoN_core-bd_sf"/>
</dbReference>
<dbReference type="InterPro" id="IPR007046">
    <property type="entry name" value="RNA_pol_sigma_54_core-bd"/>
</dbReference>
<dbReference type="GO" id="GO:0006352">
    <property type="term" value="P:DNA-templated transcription initiation"/>
    <property type="evidence" value="ECO:0007669"/>
    <property type="project" value="InterPro"/>
</dbReference>
<dbReference type="Gene3D" id="1.10.10.60">
    <property type="entry name" value="Homeodomain-like"/>
    <property type="match status" value="1"/>
</dbReference>
<sequence length="566" mass="65377">MASMKMGLEMRMSQQLIMTPQLQQAIKLLQLSRVELQELIDQALVENPTLEVEEDEKDKEAQADEKGEEDADGPIDTLVEDQSQLSYDDEWQHYVESGAGVIQEVRNHEPDEDSNPLEATISRTDTLMDHLLWQLDISRFSEIEHEIAEYLIGNIDEDGYLSTSLRELLATLPGLKKVVDKALEERLVEPLLQEGENRFESHHDLQAKKEPVKGKRKKVVPFESEEEEAEEDQDYGHITDAACGVLERVLRRIHSFDPPGVGSRDLKECLQLQLKALRLHDSLAYEIIDQHMPLLEQKDLKRIARLTKSEISEVVAAHQLITELEPKPGRPYGKEVTQYVMPDVFIYKRGHEYVVSMNNESLPRLRINPYYQTLMGDQKTKDIQTAAANKKADHAPEGEQDMTYLYLQEKIKAGDWLMKSIEQRQKTIYRVAKSILKYQYEFFEKGIDYLKPLVLKDVAEDIEVHESTVSRITTNKYVYTPQGIFELKYFFTSGIDQGDGDIISSKKIKDYIKKLIDNEERKKPLTDLQIKNILKDKEGIKVARRTVAKYREAMNILPSNKRKQLF</sequence>
<keyword evidence="8 9" id="KW-0804">Transcription</keyword>
<comment type="similarity">
    <text evidence="1 9">Belongs to the sigma-54 factor family.</text>
</comment>
<feature type="region of interest" description="Disordered" evidence="10">
    <location>
        <begin position="47"/>
        <end position="74"/>
    </location>
</feature>
<evidence type="ECO:0000313" key="13">
    <source>
        <dbReference type="EMBL" id="OGH04770.1"/>
    </source>
</evidence>
<keyword evidence="4 9" id="KW-0548">Nucleotidyltransferase</keyword>
<dbReference type="InterPro" id="IPR000394">
    <property type="entry name" value="RNA_pol_sigma_54"/>
</dbReference>
<gene>
    <name evidence="13" type="ORF">A2557_07220</name>
</gene>
<dbReference type="PIRSF" id="PIRSF000774">
    <property type="entry name" value="RpoN"/>
    <property type="match status" value="1"/>
</dbReference>
<dbReference type="EMBL" id="MFNF01000001">
    <property type="protein sequence ID" value="OGH04770.1"/>
    <property type="molecule type" value="Genomic_DNA"/>
</dbReference>
<feature type="domain" description="RNA polymerase sigma factor 54 core-binding" evidence="12">
    <location>
        <begin position="118"/>
        <end position="184"/>
    </location>
</feature>
<dbReference type="PANTHER" id="PTHR32248:SF4">
    <property type="entry name" value="RNA POLYMERASE SIGMA-54 FACTOR"/>
    <property type="match status" value="1"/>
</dbReference>
<dbReference type="PROSITE" id="PS00718">
    <property type="entry name" value="SIGMA54_2"/>
    <property type="match status" value="1"/>
</dbReference>
<dbReference type="GO" id="GO:0016779">
    <property type="term" value="F:nucleotidyltransferase activity"/>
    <property type="evidence" value="ECO:0007669"/>
    <property type="project" value="UniProtKB-KW"/>
</dbReference>
<keyword evidence="5 9" id="KW-0805">Transcription regulation</keyword>
<evidence type="ECO:0000256" key="8">
    <source>
        <dbReference type="ARBA" id="ARBA00023163"/>
    </source>
</evidence>
<keyword evidence="3 9" id="KW-0808">Transferase</keyword>
<dbReference type="InterPro" id="IPR007634">
    <property type="entry name" value="RNA_pol_sigma_54_DNA-bd"/>
</dbReference>
<dbReference type="GO" id="GO:0003677">
    <property type="term" value="F:DNA binding"/>
    <property type="evidence" value="ECO:0007669"/>
    <property type="project" value="UniProtKB-KW"/>
</dbReference>
<dbReference type="Pfam" id="PF00309">
    <property type="entry name" value="Sigma54_AID"/>
    <property type="match status" value="1"/>
</dbReference>
<evidence type="ECO:0000256" key="5">
    <source>
        <dbReference type="ARBA" id="ARBA00023015"/>
    </source>
</evidence>
<dbReference type="GO" id="GO:0001216">
    <property type="term" value="F:DNA-binding transcription activator activity"/>
    <property type="evidence" value="ECO:0007669"/>
    <property type="project" value="InterPro"/>
</dbReference>
<dbReference type="PROSITE" id="PS50044">
    <property type="entry name" value="SIGMA54_3"/>
    <property type="match status" value="1"/>
</dbReference>
<dbReference type="GO" id="GO:0016987">
    <property type="term" value="F:sigma factor activity"/>
    <property type="evidence" value="ECO:0007669"/>
    <property type="project" value="UniProtKB-KW"/>
</dbReference>
<evidence type="ECO:0000256" key="4">
    <source>
        <dbReference type="ARBA" id="ARBA00022695"/>
    </source>
</evidence>
<dbReference type="AlphaFoldDB" id="A0A1F6H3A8"/>
<evidence type="ECO:0000256" key="9">
    <source>
        <dbReference type="PIRNR" id="PIRNR000774"/>
    </source>
</evidence>
<protein>
    <recommendedName>
        <fullName evidence="9">RNA polymerase sigma-54 factor</fullName>
    </recommendedName>
</protein>